<dbReference type="RefSeq" id="WP_073142603.1">
    <property type="nucleotide sequence ID" value="NZ_FQWQ01000006.1"/>
</dbReference>
<feature type="transmembrane region" description="Helical" evidence="4">
    <location>
        <begin position="140"/>
        <end position="161"/>
    </location>
</feature>
<dbReference type="OrthoDB" id="5492415at2"/>
<dbReference type="InterPro" id="IPR018060">
    <property type="entry name" value="HTH_AraC"/>
</dbReference>
<keyword evidence="7" id="KW-1185">Reference proteome</keyword>
<reference evidence="6 7" key="1">
    <citation type="submission" date="2016-11" db="EMBL/GenBank/DDBJ databases">
        <authorList>
            <person name="Jaros S."/>
            <person name="Januszkiewicz K."/>
            <person name="Wedrychowicz H."/>
        </authorList>
    </citation>
    <scope>NUCLEOTIDE SEQUENCE [LARGE SCALE GENOMIC DNA]</scope>
    <source>
        <strain evidence="6 7">DSM 24574</strain>
    </source>
</reference>
<evidence type="ECO:0000256" key="2">
    <source>
        <dbReference type="ARBA" id="ARBA00023125"/>
    </source>
</evidence>
<dbReference type="PRINTS" id="PR00032">
    <property type="entry name" value="HTHARAC"/>
</dbReference>
<proteinExistence type="predicted"/>
<dbReference type="GO" id="GO:0043565">
    <property type="term" value="F:sequence-specific DNA binding"/>
    <property type="evidence" value="ECO:0007669"/>
    <property type="project" value="InterPro"/>
</dbReference>
<feature type="transmembrane region" description="Helical" evidence="4">
    <location>
        <begin position="182"/>
        <end position="205"/>
    </location>
</feature>
<dbReference type="PROSITE" id="PS00041">
    <property type="entry name" value="HTH_ARAC_FAMILY_1"/>
    <property type="match status" value="1"/>
</dbReference>
<feature type="transmembrane region" description="Helical" evidence="4">
    <location>
        <begin position="100"/>
        <end position="120"/>
    </location>
</feature>
<dbReference type="Pfam" id="PF12833">
    <property type="entry name" value="HTH_18"/>
    <property type="match status" value="1"/>
</dbReference>
<dbReference type="InterPro" id="IPR020449">
    <property type="entry name" value="Tscrpt_reg_AraC-type_HTH"/>
</dbReference>
<evidence type="ECO:0000313" key="6">
    <source>
        <dbReference type="EMBL" id="SHH96911.1"/>
    </source>
</evidence>
<sequence>MKTFFSLLFQVLIYGGIIQSVFIVLLLNNKGVRKGRANIFLSVLLLALAFSISHILFAGVVLDHLSARVYSIGDPTFYLIAPLLWFYACELTGLRIRFSWTSPFHFAPFFIIIFLSLSLHELPDGHLSQFLAGNHRLVTIFFWITVVTQFSWYLALVRKRWLAYQQFMEQEVSNTENVSISWLRFFMAVFLAINLLFLFSLFAAIHFQPNVWLQKATALTFSLSIFALGYKGILQKEIFQPEGRTDDKSRTIIPPAKEKPDQALIDQVTTYMEEQKPYLDPELTLTSLAKGLNMTRSQLSQLINVGFGDNFYDFVNKYRVEQVKRLMTDPHVKNFNMLGIALEAGFKSKSTFNLIFKRFTGLTPTEYRKNLLD</sequence>
<keyword evidence="4" id="KW-1133">Transmembrane helix</keyword>
<evidence type="ECO:0000256" key="3">
    <source>
        <dbReference type="ARBA" id="ARBA00023163"/>
    </source>
</evidence>
<dbReference type="STRING" id="947013.SAMN04488109_6328"/>
<keyword evidence="4" id="KW-0472">Membrane</keyword>
<dbReference type="PANTHER" id="PTHR43280">
    <property type="entry name" value="ARAC-FAMILY TRANSCRIPTIONAL REGULATOR"/>
    <property type="match status" value="1"/>
</dbReference>
<evidence type="ECO:0000259" key="5">
    <source>
        <dbReference type="PROSITE" id="PS01124"/>
    </source>
</evidence>
<organism evidence="6 7">
    <name type="scientific">Chryseolinea serpens</name>
    <dbReference type="NCBI Taxonomy" id="947013"/>
    <lineage>
        <taxon>Bacteria</taxon>
        <taxon>Pseudomonadati</taxon>
        <taxon>Bacteroidota</taxon>
        <taxon>Cytophagia</taxon>
        <taxon>Cytophagales</taxon>
        <taxon>Fulvivirgaceae</taxon>
        <taxon>Chryseolinea</taxon>
    </lineage>
</organism>
<feature type="transmembrane region" description="Helical" evidence="4">
    <location>
        <begin position="6"/>
        <end position="27"/>
    </location>
</feature>
<accession>A0A1M5XAS9</accession>
<feature type="transmembrane region" description="Helical" evidence="4">
    <location>
        <begin position="211"/>
        <end position="230"/>
    </location>
</feature>
<name>A0A1M5XAS9_9BACT</name>
<dbReference type="InterPro" id="IPR018062">
    <property type="entry name" value="HTH_AraC-typ_CS"/>
</dbReference>
<evidence type="ECO:0000313" key="7">
    <source>
        <dbReference type="Proteomes" id="UP000184212"/>
    </source>
</evidence>
<dbReference type="AlphaFoldDB" id="A0A1M5XAS9"/>
<keyword evidence="4" id="KW-0812">Transmembrane</keyword>
<keyword evidence="3" id="KW-0804">Transcription</keyword>
<keyword evidence="2 6" id="KW-0238">DNA-binding</keyword>
<feature type="transmembrane region" description="Helical" evidence="4">
    <location>
        <begin position="39"/>
        <end position="62"/>
    </location>
</feature>
<dbReference type="Gene3D" id="1.10.10.60">
    <property type="entry name" value="Homeodomain-like"/>
    <property type="match status" value="2"/>
</dbReference>
<dbReference type="EMBL" id="FQWQ01000006">
    <property type="protein sequence ID" value="SHH96911.1"/>
    <property type="molecule type" value="Genomic_DNA"/>
</dbReference>
<dbReference type="PROSITE" id="PS01124">
    <property type="entry name" value="HTH_ARAC_FAMILY_2"/>
    <property type="match status" value="1"/>
</dbReference>
<evidence type="ECO:0000256" key="1">
    <source>
        <dbReference type="ARBA" id="ARBA00023015"/>
    </source>
</evidence>
<feature type="transmembrane region" description="Helical" evidence="4">
    <location>
        <begin position="68"/>
        <end position="88"/>
    </location>
</feature>
<keyword evidence="1" id="KW-0805">Transcription regulation</keyword>
<dbReference type="GO" id="GO:0003700">
    <property type="term" value="F:DNA-binding transcription factor activity"/>
    <property type="evidence" value="ECO:0007669"/>
    <property type="project" value="InterPro"/>
</dbReference>
<dbReference type="Proteomes" id="UP000184212">
    <property type="component" value="Unassembled WGS sequence"/>
</dbReference>
<evidence type="ECO:0000256" key="4">
    <source>
        <dbReference type="SAM" id="Phobius"/>
    </source>
</evidence>
<dbReference type="InterPro" id="IPR009057">
    <property type="entry name" value="Homeodomain-like_sf"/>
</dbReference>
<protein>
    <submittedName>
        <fullName evidence="6">AraC-type DNA-binding protein</fullName>
    </submittedName>
</protein>
<feature type="domain" description="HTH araC/xylS-type" evidence="5">
    <location>
        <begin position="266"/>
        <end position="370"/>
    </location>
</feature>
<dbReference type="SMART" id="SM00342">
    <property type="entry name" value="HTH_ARAC"/>
    <property type="match status" value="1"/>
</dbReference>
<gene>
    <name evidence="6" type="ORF">SAMN04488109_6328</name>
</gene>
<dbReference type="PANTHER" id="PTHR43280:SF29">
    <property type="entry name" value="ARAC-FAMILY TRANSCRIPTIONAL REGULATOR"/>
    <property type="match status" value="1"/>
</dbReference>
<dbReference type="SUPFAM" id="SSF46689">
    <property type="entry name" value="Homeodomain-like"/>
    <property type="match status" value="1"/>
</dbReference>